<proteinExistence type="predicted"/>
<name>A0A9Q8P5U4_PASFU</name>
<protein>
    <submittedName>
        <fullName evidence="2">Uncharacterized protein</fullName>
    </submittedName>
</protein>
<gene>
    <name evidence="2" type="ORF">CLAFUR5_03023</name>
</gene>
<feature type="region of interest" description="Disordered" evidence="1">
    <location>
        <begin position="151"/>
        <end position="170"/>
    </location>
</feature>
<keyword evidence="3" id="KW-1185">Reference proteome</keyword>
<evidence type="ECO:0000256" key="1">
    <source>
        <dbReference type="SAM" id="MobiDB-lite"/>
    </source>
</evidence>
<sequence length="170" mass="18857">MLAHKSTDCAMSNVSSTVVRTSQVSSGTSLPATFFDFQHELDRYHSMLIIGIAEATVLRSQAQDDDLALRLRLTLNEVAGGIMLAQGWIDRAQVVMSSTTENDHRWISLRKVGEALGVLPLVSGAMLYQGHLTKLWRAMYERDLGRASQAGSAEQMRYMEKQAQRDGRGN</sequence>
<organism evidence="2 3">
    <name type="scientific">Passalora fulva</name>
    <name type="common">Tomato leaf mold</name>
    <name type="synonym">Cladosporium fulvum</name>
    <dbReference type="NCBI Taxonomy" id="5499"/>
    <lineage>
        <taxon>Eukaryota</taxon>
        <taxon>Fungi</taxon>
        <taxon>Dikarya</taxon>
        <taxon>Ascomycota</taxon>
        <taxon>Pezizomycotina</taxon>
        <taxon>Dothideomycetes</taxon>
        <taxon>Dothideomycetidae</taxon>
        <taxon>Mycosphaerellales</taxon>
        <taxon>Mycosphaerellaceae</taxon>
        <taxon>Fulvia</taxon>
    </lineage>
</organism>
<reference evidence="2" key="2">
    <citation type="journal article" date="2022" name="Microb. Genom.">
        <title>A chromosome-scale genome assembly of the tomato pathogen Cladosporium fulvum reveals a compartmentalized genome architecture and the presence of a dispensable chromosome.</title>
        <authorList>
            <person name="Zaccaron A.Z."/>
            <person name="Chen L.H."/>
            <person name="Samaras A."/>
            <person name="Stergiopoulos I."/>
        </authorList>
    </citation>
    <scope>NUCLEOTIDE SEQUENCE</scope>
    <source>
        <strain evidence="2">Race5_Kim</strain>
    </source>
</reference>
<evidence type="ECO:0000313" key="3">
    <source>
        <dbReference type="Proteomes" id="UP000756132"/>
    </source>
</evidence>
<dbReference type="EMBL" id="CP090164">
    <property type="protein sequence ID" value="UJO14309.1"/>
    <property type="molecule type" value="Genomic_DNA"/>
</dbReference>
<dbReference type="Proteomes" id="UP000756132">
    <property type="component" value="Chromosome 2"/>
</dbReference>
<feature type="compositionally biased region" description="Basic and acidic residues" evidence="1">
    <location>
        <begin position="157"/>
        <end position="170"/>
    </location>
</feature>
<reference evidence="2" key="1">
    <citation type="submission" date="2021-12" db="EMBL/GenBank/DDBJ databases">
        <authorList>
            <person name="Zaccaron A."/>
            <person name="Stergiopoulos I."/>
        </authorList>
    </citation>
    <scope>NUCLEOTIDE SEQUENCE</scope>
    <source>
        <strain evidence="2">Race5_Kim</strain>
    </source>
</reference>
<accession>A0A9Q8P5U4</accession>
<dbReference type="AlphaFoldDB" id="A0A9Q8P5U4"/>
<dbReference type="GeneID" id="71982901"/>
<dbReference type="RefSeq" id="XP_047758675.1">
    <property type="nucleotide sequence ID" value="XM_047902171.1"/>
</dbReference>
<evidence type="ECO:0000313" key="2">
    <source>
        <dbReference type="EMBL" id="UJO14309.1"/>
    </source>
</evidence>
<dbReference type="KEGG" id="ffu:CLAFUR5_03023"/>